<accession>A0A9W7DJX7</accession>
<dbReference type="AlphaFoldDB" id="A0A9W7DJX7"/>
<protein>
    <recommendedName>
        <fullName evidence="6">GAF domain-containing protein</fullName>
    </recommendedName>
</protein>
<dbReference type="GO" id="GO:0015035">
    <property type="term" value="F:protein-disulfide reductase activity"/>
    <property type="evidence" value="ECO:0007669"/>
    <property type="project" value="TreeGrafter"/>
</dbReference>
<evidence type="ECO:0000256" key="4">
    <source>
        <dbReference type="ARBA" id="ARBA00023157"/>
    </source>
</evidence>
<dbReference type="InterPro" id="IPR029016">
    <property type="entry name" value="GAF-like_dom_sf"/>
</dbReference>
<organism evidence="7 8">
    <name type="scientific">Triparma retinervis</name>
    <dbReference type="NCBI Taxonomy" id="2557542"/>
    <lineage>
        <taxon>Eukaryota</taxon>
        <taxon>Sar</taxon>
        <taxon>Stramenopiles</taxon>
        <taxon>Ochrophyta</taxon>
        <taxon>Bolidophyceae</taxon>
        <taxon>Parmales</taxon>
        <taxon>Triparmaceae</taxon>
        <taxon>Triparma</taxon>
    </lineage>
</organism>
<evidence type="ECO:0000259" key="6">
    <source>
        <dbReference type="Pfam" id="PF13185"/>
    </source>
</evidence>
<evidence type="ECO:0000256" key="3">
    <source>
        <dbReference type="ARBA" id="ARBA00022982"/>
    </source>
</evidence>
<dbReference type="PROSITE" id="PS01320">
    <property type="entry name" value="UPF0067"/>
    <property type="match status" value="1"/>
</dbReference>
<dbReference type="Gene3D" id="3.30.450.40">
    <property type="match status" value="1"/>
</dbReference>
<dbReference type="EMBL" id="BRXZ01005503">
    <property type="protein sequence ID" value="GMH46204.1"/>
    <property type="molecule type" value="Genomic_DNA"/>
</dbReference>
<keyword evidence="3" id="KW-0249">Electron transport</keyword>
<evidence type="ECO:0000256" key="1">
    <source>
        <dbReference type="ARBA" id="ARBA00007787"/>
    </source>
</evidence>
<dbReference type="InterPro" id="IPR000614">
    <property type="entry name" value="FRMsr_CS"/>
</dbReference>
<gene>
    <name evidence="7" type="ORF">TrRE_jg9013</name>
</gene>
<keyword evidence="5" id="KW-0676">Redox-active center</keyword>
<dbReference type="OrthoDB" id="15735at2759"/>
<comment type="caution">
    <text evidence="7">The sequence shown here is derived from an EMBL/GenBank/DDBJ whole genome shotgun (WGS) entry which is preliminary data.</text>
</comment>
<evidence type="ECO:0000313" key="8">
    <source>
        <dbReference type="Proteomes" id="UP001165082"/>
    </source>
</evidence>
<dbReference type="PANTHER" id="PTHR46679:SF1">
    <property type="entry name" value="GLUTAREDOXIN-2, MITOCHONDRIAL"/>
    <property type="match status" value="1"/>
</dbReference>
<reference evidence="7" key="1">
    <citation type="submission" date="2022-07" db="EMBL/GenBank/DDBJ databases">
        <title>Genome analysis of Parmales, a sister group of diatoms, reveals the evolutionary specialization of diatoms from phago-mixotrophs to photoautotrophs.</title>
        <authorList>
            <person name="Ban H."/>
            <person name="Sato S."/>
            <person name="Yoshikawa S."/>
            <person name="Kazumasa Y."/>
            <person name="Nakamura Y."/>
            <person name="Ichinomiya M."/>
            <person name="Saitoh K."/>
            <person name="Sato N."/>
            <person name="Blanc-Mathieu R."/>
            <person name="Endo H."/>
            <person name="Kuwata A."/>
            <person name="Ogata H."/>
        </authorList>
    </citation>
    <scope>NUCLEOTIDE SEQUENCE</scope>
</reference>
<dbReference type="Pfam" id="PF13185">
    <property type="entry name" value="GAF_2"/>
    <property type="match status" value="1"/>
</dbReference>
<name>A0A9W7DJX7_9STRA</name>
<keyword evidence="4" id="KW-1015">Disulfide bond</keyword>
<evidence type="ECO:0000313" key="7">
    <source>
        <dbReference type="EMBL" id="GMH46204.1"/>
    </source>
</evidence>
<dbReference type="InterPro" id="IPR003018">
    <property type="entry name" value="GAF"/>
</dbReference>
<dbReference type="Proteomes" id="UP001165082">
    <property type="component" value="Unassembled WGS sequence"/>
</dbReference>
<dbReference type="SUPFAM" id="SSF52833">
    <property type="entry name" value="Thioredoxin-like"/>
    <property type="match status" value="1"/>
</dbReference>
<dbReference type="InterPro" id="IPR036249">
    <property type="entry name" value="Thioredoxin-like_sf"/>
</dbReference>
<feature type="domain" description="GAF" evidence="6">
    <location>
        <begin position="129"/>
        <end position="213"/>
    </location>
</feature>
<proteinExistence type="inferred from homology"/>
<keyword evidence="8" id="KW-1185">Reference proteome</keyword>
<dbReference type="PANTHER" id="PTHR46679">
    <property type="match status" value="1"/>
</dbReference>
<dbReference type="PROSITE" id="PS51354">
    <property type="entry name" value="GLUTAREDOXIN_2"/>
    <property type="match status" value="1"/>
</dbReference>
<comment type="similarity">
    <text evidence="1">Belongs to the glutaredoxin family.</text>
</comment>
<dbReference type="Gene3D" id="3.40.30.10">
    <property type="entry name" value="Glutaredoxin"/>
    <property type="match status" value="1"/>
</dbReference>
<evidence type="ECO:0000256" key="5">
    <source>
        <dbReference type="ARBA" id="ARBA00023284"/>
    </source>
</evidence>
<sequence>MLESDHAVVLYTKSNCSACARAKATLGADPQSSTVEDGLKILEPRVANQSGVHLNDVIIVDLDLSSPADSAEFDRLALISGRRTVPVCFINGRYVGGGDDMVRMGKDGTLLFKLAEAKSIEIEEAYDFGKPACRRIRLSEGVCGAAARTRQVQLVDDVHSFPGHIACDSASNSELVIPMLHPTTGELLGVFDLDCPKHGGYTKEDAKELGRVCEKLCGVSIFPNERIGMGDITH</sequence>
<keyword evidence="2" id="KW-0813">Transport</keyword>
<dbReference type="GO" id="GO:0005739">
    <property type="term" value="C:mitochondrion"/>
    <property type="evidence" value="ECO:0007669"/>
    <property type="project" value="TreeGrafter"/>
</dbReference>
<evidence type="ECO:0000256" key="2">
    <source>
        <dbReference type="ARBA" id="ARBA00022448"/>
    </source>
</evidence>
<dbReference type="SUPFAM" id="SSF55781">
    <property type="entry name" value="GAF domain-like"/>
    <property type="match status" value="1"/>
</dbReference>